<sequence length="322" mass="36824">MKEILLDNRNGNVWDISELIVSMSYKTSRIGKPSDLSLTCLKKGIYQSPAFGYNNGDVIRFKLDDANVFYGYIFKVSSGPDAEVKITAYDQMRYLNYNDTYVFKNTSATEIIRRIASDFQLSIGTLADTGYKVPSLVEDDKKLLDIICKALDSTLIATTRNYVFYDDFGKLTLRNIEEMKADVILGDFSLMTDYDYERSIDGETYNRIKLVQDNKESKARDVYVAQDSANIARWGRLQLFKKMEDKMNSAQIQEVLNNLIAVKNREQRTIQVTAIGDIRLRAGCFVPIVIKELGIRQYFLVDECTHKFEGGDHTMTLDLKVI</sequence>
<dbReference type="EMBL" id="CP020557">
    <property type="protein sequence ID" value="ARF69213.1"/>
    <property type="molecule type" value="Genomic_DNA"/>
</dbReference>
<feature type="domain" description="YqbQ/XkdQ" evidence="1">
    <location>
        <begin position="24"/>
        <end position="320"/>
    </location>
</feature>
<dbReference type="AlphaFoldDB" id="A0A1V0UVE8"/>
<dbReference type="InterPro" id="IPR056937">
    <property type="entry name" value="YqbQ/XkdQ"/>
</dbReference>
<evidence type="ECO:0000259" key="1">
    <source>
        <dbReference type="Pfam" id="PF24032"/>
    </source>
</evidence>
<dbReference type="RefSeq" id="WP_083040983.1">
    <property type="nucleotide sequence ID" value="NZ_CP020557.1"/>
</dbReference>
<gene>
    <name evidence="2" type="ORF">B7C51_17410</name>
</gene>
<proteinExistence type="predicted"/>
<protein>
    <recommendedName>
        <fullName evidence="1">YqbQ/XkdQ domain-containing protein</fullName>
    </recommendedName>
</protein>
<evidence type="ECO:0000313" key="2">
    <source>
        <dbReference type="EMBL" id="ARF69213.1"/>
    </source>
</evidence>
<name>A0A1V0UVE8_9BACL</name>
<accession>A0A1V0UVE8</accession>
<organism evidence="2 3">
    <name type="scientific">Paenibacillus larvae subsp. pulvifaciens</name>
    <dbReference type="NCBI Taxonomy" id="1477"/>
    <lineage>
        <taxon>Bacteria</taxon>
        <taxon>Bacillati</taxon>
        <taxon>Bacillota</taxon>
        <taxon>Bacilli</taxon>
        <taxon>Bacillales</taxon>
        <taxon>Paenibacillaceae</taxon>
        <taxon>Paenibacillus</taxon>
    </lineage>
</organism>
<dbReference type="Proteomes" id="UP000192727">
    <property type="component" value="Chromosome"/>
</dbReference>
<reference evidence="2 3" key="1">
    <citation type="submission" date="2017-03" db="EMBL/GenBank/DDBJ databases">
        <title>Paenibacillus larvae genome sequencing.</title>
        <authorList>
            <person name="Dingman D.W."/>
        </authorList>
    </citation>
    <scope>NUCLEOTIDE SEQUENCE [LARGE SCALE GENOMIC DNA]</scope>
    <source>
        <strain evidence="2 3">SAG 10367</strain>
    </source>
</reference>
<dbReference type="SUPFAM" id="SSF69279">
    <property type="entry name" value="Phage tail proteins"/>
    <property type="match status" value="1"/>
</dbReference>
<evidence type="ECO:0000313" key="3">
    <source>
        <dbReference type="Proteomes" id="UP000192727"/>
    </source>
</evidence>
<dbReference type="Pfam" id="PF24032">
    <property type="entry name" value="YQBQ"/>
    <property type="match status" value="1"/>
</dbReference>